<proteinExistence type="predicted"/>
<gene>
    <name evidence="1" type="ORF">LV89_03893</name>
</gene>
<dbReference type="RefSeq" id="WP_158279636.1">
    <property type="nucleotide sequence ID" value="NZ_QGGO01000026.1"/>
</dbReference>
<dbReference type="EMBL" id="QGGO01000026">
    <property type="protein sequence ID" value="PWK20083.1"/>
    <property type="molecule type" value="Genomic_DNA"/>
</dbReference>
<keyword evidence="2" id="KW-1185">Reference proteome</keyword>
<comment type="caution">
    <text evidence="1">The sequence shown here is derived from an EMBL/GenBank/DDBJ whole genome shotgun (WGS) entry which is preliminary data.</text>
</comment>
<evidence type="ECO:0000313" key="2">
    <source>
        <dbReference type="Proteomes" id="UP000245489"/>
    </source>
</evidence>
<reference evidence="1 2" key="1">
    <citation type="submission" date="2018-05" db="EMBL/GenBank/DDBJ databases">
        <title>Genomic Encyclopedia of Archaeal and Bacterial Type Strains, Phase II (KMG-II): from individual species to whole genera.</title>
        <authorList>
            <person name="Goeker M."/>
        </authorList>
    </citation>
    <scope>NUCLEOTIDE SEQUENCE [LARGE SCALE GENOMIC DNA]</scope>
    <source>
        <strain evidence="1 2">DSM 22214</strain>
    </source>
</reference>
<evidence type="ECO:0000313" key="1">
    <source>
        <dbReference type="EMBL" id="PWK20083.1"/>
    </source>
</evidence>
<protein>
    <submittedName>
        <fullName evidence="1">Uncharacterized protein</fullName>
    </submittedName>
</protein>
<name>A0A316DU37_9BACT</name>
<dbReference type="AlphaFoldDB" id="A0A316DU37"/>
<organism evidence="1 2">
    <name type="scientific">Arcicella aurantiaca</name>
    <dbReference type="NCBI Taxonomy" id="591202"/>
    <lineage>
        <taxon>Bacteria</taxon>
        <taxon>Pseudomonadati</taxon>
        <taxon>Bacteroidota</taxon>
        <taxon>Cytophagia</taxon>
        <taxon>Cytophagales</taxon>
        <taxon>Flectobacillaceae</taxon>
        <taxon>Arcicella</taxon>
    </lineage>
</organism>
<dbReference type="Proteomes" id="UP000245489">
    <property type="component" value="Unassembled WGS sequence"/>
</dbReference>
<accession>A0A316DU37</accession>
<sequence>MKNKVSPPKTDPSTYTVNSSLKSLANDPFIVLQREKLRVLLNKSKELKLQNS</sequence>